<comment type="caution">
    <text evidence="3">The sequence shown here is derived from an EMBL/GenBank/DDBJ whole genome shotgun (WGS) entry which is preliminary data.</text>
</comment>
<sequence>MVLLEKLWDDVLAGPQPDRGLGKLRKISTKPINIPAPDVDIGEGSKFQRSLSMPASPAIPVTPTTPASARSTVVRPRASIAEEVTGYRSRLALHVNSAFVLFCFVSQCWTCRFHSNVSTCPN</sequence>
<reference evidence="3 4" key="1">
    <citation type="journal article" date="2018" name="Sci. Data">
        <title>The draft genome sequence of cork oak.</title>
        <authorList>
            <person name="Ramos A.M."/>
            <person name="Usie A."/>
            <person name="Barbosa P."/>
            <person name="Barros P.M."/>
            <person name="Capote T."/>
            <person name="Chaves I."/>
            <person name="Simoes F."/>
            <person name="Abreu I."/>
            <person name="Carrasquinho I."/>
            <person name="Faro C."/>
            <person name="Guimaraes J.B."/>
            <person name="Mendonca D."/>
            <person name="Nobrega F."/>
            <person name="Rodrigues L."/>
            <person name="Saibo N.J.M."/>
            <person name="Varela M.C."/>
            <person name="Egas C."/>
            <person name="Matos J."/>
            <person name="Miguel C.M."/>
            <person name="Oliveira M.M."/>
            <person name="Ricardo C.P."/>
            <person name="Goncalves S."/>
        </authorList>
    </citation>
    <scope>NUCLEOTIDE SEQUENCE [LARGE SCALE GENOMIC DNA]</scope>
    <source>
        <strain evidence="4">cv. HL8</strain>
    </source>
</reference>
<dbReference type="EMBL" id="PKMF04000318">
    <property type="protein sequence ID" value="KAK7837903.1"/>
    <property type="molecule type" value="Genomic_DNA"/>
</dbReference>
<dbReference type="AlphaFoldDB" id="A0AAW0KET2"/>
<evidence type="ECO:0000256" key="1">
    <source>
        <dbReference type="ARBA" id="ARBA00010502"/>
    </source>
</evidence>
<dbReference type="Pfam" id="PF05564">
    <property type="entry name" value="Auxin_repressed"/>
    <property type="match status" value="1"/>
</dbReference>
<proteinExistence type="inferred from homology"/>
<evidence type="ECO:0000313" key="4">
    <source>
        <dbReference type="Proteomes" id="UP000237347"/>
    </source>
</evidence>
<comment type="similarity">
    <text evidence="1">Belongs to the DRM1/ARP family.</text>
</comment>
<name>A0AAW0KET2_QUESU</name>
<feature type="region of interest" description="Disordered" evidence="2">
    <location>
        <begin position="51"/>
        <end position="70"/>
    </location>
</feature>
<gene>
    <name evidence="3" type="primary">DRM1_4</name>
    <name evidence="3" type="ORF">CFP56_020599</name>
</gene>
<evidence type="ECO:0000313" key="3">
    <source>
        <dbReference type="EMBL" id="KAK7837903.1"/>
    </source>
</evidence>
<accession>A0AAW0KET2</accession>
<dbReference type="PANTHER" id="PTHR33565:SF2">
    <property type="entry name" value="DORMANCY-ASSOCIATED PROTEIN 1"/>
    <property type="match status" value="1"/>
</dbReference>
<protein>
    <submittedName>
        <fullName evidence="3">Dormancy-associated protein 1</fullName>
    </submittedName>
</protein>
<dbReference type="PANTHER" id="PTHR33565">
    <property type="entry name" value="DORMANCY-ASSOCIATED PROTEIN 1"/>
    <property type="match status" value="1"/>
</dbReference>
<organism evidence="3 4">
    <name type="scientific">Quercus suber</name>
    <name type="common">Cork oak</name>
    <dbReference type="NCBI Taxonomy" id="58331"/>
    <lineage>
        <taxon>Eukaryota</taxon>
        <taxon>Viridiplantae</taxon>
        <taxon>Streptophyta</taxon>
        <taxon>Embryophyta</taxon>
        <taxon>Tracheophyta</taxon>
        <taxon>Spermatophyta</taxon>
        <taxon>Magnoliopsida</taxon>
        <taxon>eudicotyledons</taxon>
        <taxon>Gunneridae</taxon>
        <taxon>Pentapetalae</taxon>
        <taxon>rosids</taxon>
        <taxon>fabids</taxon>
        <taxon>Fagales</taxon>
        <taxon>Fagaceae</taxon>
        <taxon>Quercus</taxon>
    </lineage>
</organism>
<keyword evidence="4" id="KW-1185">Reference proteome</keyword>
<evidence type="ECO:0000256" key="2">
    <source>
        <dbReference type="SAM" id="MobiDB-lite"/>
    </source>
</evidence>
<dbReference type="InterPro" id="IPR008406">
    <property type="entry name" value="DRM/ARP"/>
</dbReference>
<dbReference type="Proteomes" id="UP000237347">
    <property type="component" value="Unassembled WGS sequence"/>
</dbReference>